<dbReference type="EMBL" id="DVGD01000065">
    <property type="protein sequence ID" value="HIR09204.1"/>
    <property type="molecule type" value="Genomic_DNA"/>
</dbReference>
<dbReference type="InterPro" id="IPR000914">
    <property type="entry name" value="SBP_5_dom"/>
</dbReference>
<dbReference type="AlphaFoldDB" id="A0A9D1D7T8"/>
<name>A0A9D1D7T8_9FIRM</name>
<proteinExistence type="predicted"/>
<feature type="signal peptide" evidence="1">
    <location>
        <begin position="1"/>
        <end position="19"/>
    </location>
</feature>
<dbReference type="CDD" id="cd08490">
    <property type="entry name" value="PBP2_NikA_DppA_OppA_like_3"/>
    <property type="match status" value="1"/>
</dbReference>
<reference evidence="3" key="1">
    <citation type="submission" date="2020-10" db="EMBL/GenBank/DDBJ databases">
        <authorList>
            <person name="Gilroy R."/>
        </authorList>
    </citation>
    <scope>NUCLEOTIDE SEQUENCE</scope>
    <source>
        <strain evidence="3">ChiHjej9B8-7071</strain>
    </source>
</reference>
<dbReference type="PANTHER" id="PTHR30290">
    <property type="entry name" value="PERIPLASMIC BINDING COMPONENT OF ABC TRANSPORTER"/>
    <property type="match status" value="1"/>
</dbReference>
<dbReference type="PROSITE" id="PS51257">
    <property type="entry name" value="PROKAR_LIPOPROTEIN"/>
    <property type="match status" value="1"/>
</dbReference>
<organism evidence="3 4">
    <name type="scientific">Candidatus Avoscillospira stercoripullorum</name>
    <dbReference type="NCBI Taxonomy" id="2840709"/>
    <lineage>
        <taxon>Bacteria</taxon>
        <taxon>Bacillati</taxon>
        <taxon>Bacillota</taxon>
        <taxon>Clostridia</taxon>
        <taxon>Eubacteriales</taxon>
        <taxon>Oscillospiraceae</taxon>
        <taxon>Oscillospiraceae incertae sedis</taxon>
        <taxon>Candidatus Avoscillospira</taxon>
    </lineage>
</organism>
<dbReference type="InterPro" id="IPR030678">
    <property type="entry name" value="Peptide/Ni-bd"/>
</dbReference>
<accession>A0A9D1D7T8</accession>
<dbReference type="Gene3D" id="3.40.190.10">
    <property type="entry name" value="Periplasmic binding protein-like II"/>
    <property type="match status" value="1"/>
</dbReference>
<dbReference type="Gene3D" id="3.10.105.10">
    <property type="entry name" value="Dipeptide-binding Protein, Domain 3"/>
    <property type="match status" value="1"/>
</dbReference>
<dbReference type="GO" id="GO:0042597">
    <property type="term" value="C:periplasmic space"/>
    <property type="evidence" value="ECO:0007669"/>
    <property type="project" value="UniProtKB-ARBA"/>
</dbReference>
<dbReference type="GO" id="GO:1904680">
    <property type="term" value="F:peptide transmembrane transporter activity"/>
    <property type="evidence" value="ECO:0007669"/>
    <property type="project" value="TreeGrafter"/>
</dbReference>
<evidence type="ECO:0000259" key="2">
    <source>
        <dbReference type="Pfam" id="PF00496"/>
    </source>
</evidence>
<feature type="chain" id="PRO_5039285302" evidence="1">
    <location>
        <begin position="20"/>
        <end position="518"/>
    </location>
</feature>
<dbReference type="PIRSF" id="PIRSF002741">
    <property type="entry name" value="MppA"/>
    <property type="match status" value="1"/>
</dbReference>
<dbReference type="Pfam" id="PF00496">
    <property type="entry name" value="SBP_bac_5"/>
    <property type="match status" value="1"/>
</dbReference>
<dbReference type="SUPFAM" id="SSF53850">
    <property type="entry name" value="Periplasmic binding protein-like II"/>
    <property type="match status" value="1"/>
</dbReference>
<dbReference type="InterPro" id="IPR039424">
    <property type="entry name" value="SBP_5"/>
</dbReference>
<evidence type="ECO:0000313" key="4">
    <source>
        <dbReference type="Proteomes" id="UP000824258"/>
    </source>
</evidence>
<evidence type="ECO:0000256" key="1">
    <source>
        <dbReference type="SAM" id="SignalP"/>
    </source>
</evidence>
<evidence type="ECO:0000313" key="3">
    <source>
        <dbReference type="EMBL" id="HIR09204.1"/>
    </source>
</evidence>
<gene>
    <name evidence="3" type="ORF">IAA70_02240</name>
</gene>
<keyword evidence="1" id="KW-0732">Signal</keyword>
<dbReference type="GO" id="GO:0015833">
    <property type="term" value="P:peptide transport"/>
    <property type="evidence" value="ECO:0007669"/>
    <property type="project" value="TreeGrafter"/>
</dbReference>
<reference evidence="3" key="2">
    <citation type="journal article" date="2021" name="PeerJ">
        <title>Extensive microbial diversity within the chicken gut microbiome revealed by metagenomics and culture.</title>
        <authorList>
            <person name="Gilroy R."/>
            <person name="Ravi A."/>
            <person name="Getino M."/>
            <person name="Pursley I."/>
            <person name="Horton D.L."/>
            <person name="Alikhan N.F."/>
            <person name="Baker D."/>
            <person name="Gharbi K."/>
            <person name="Hall N."/>
            <person name="Watson M."/>
            <person name="Adriaenssens E.M."/>
            <person name="Foster-Nyarko E."/>
            <person name="Jarju S."/>
            <person name="Secka A."/>
            <person name="Antonio M."/>
            <person name="Oren A."/>
            <person name="Chaudhuri R.R."/>
            <person name="La Ragione R."/>
            <person name="Hildebrand F."/>
            <person name="Pallen M.J."/>
        </authorList>
    </citation>
    <scope>NUCLEOTIDE SEQUENCE</scope>
    <source>
        <strain evidence="3">ChiHjej9B8-7071</strain>
    </source>
</reference>
<comment type="caution">
    <text evidence="3">The sequence shown here is derived from an EMBL/GenBank/DDBJ whole genome shotgun (WGS) entry which is preliminary data.</text>
</comment>
<feature type="domain" description="Solute-binding protein family 5" evidence="2">
    <location>
        <begin position="81"/>
        <end position="433"/>
    </location>
</feature>
<dbReference type="PANTHER" id="PTHR30290:SF81">
    <property type="entry name" value="OLIGOPEPTIDE-BINDING PROTEIN OPPA"/>
    <property type="match status" value="1"/>
</dbReference>
<dbReference type="GO" id="GO:0043190">
    <property type="term" value="C:ATP-binding cassette (ABC) transporter complex"/>
    <property type="evidence" value="ECO:0007669"/>
    <property type="project" value="InterPro"/>
</dbReference>
<sequence length="518" mass="56455">MKRAISLILCLCLAFSLLAGCSNKAGQANGADSKKTMVIGDTTFNSENWEETVDPHRTYNGWACIRYGIGETLVRYTDTMELEPWLATSWESDGDCTWIITLRDGVTFSSGRVMDGAAVKQCLEHLLANHDRAPSDTKITAIEADGQVLTITTSDPNPALMNYLGDPYGCIIDVDASDFETGIVIGTGPYVVEELVTDDHLTLTKNETYWDGTPKLDTLTIRTISNGDTLSAALQAGDIDAAYGMAYEAYPNFENDKYQFSSIQTSRVFFCSMNMTSSILQDEAVRQAVAMGINKQGFVDTLLDGHGVPAAGAFPTGFSTFGSEHVTTEGYDPDGAKALLEAAGWVDSDGDGIREKDGVKLELRWLTYPSRQELPLLAEAAQASLKELGMAVDINCTANRREFLADMGSWDIYASALVTAPSGDPQYFFTTSCLPGMSYNFGAYENEAVTDLISQLSTEFDPARRGELAIELQQAILDDHAFVFCSFLEMSMISKSNVTGYTAHACDYYQVTADLDIT</sequence>
<dbReference type="Proteomes" id="UP000824258">
    <property type="component" value="Unassembled WGS sequence"/>
</dbReference>
<protein>
    <submittedName>
        <fullName evidence="3">ABC transporter substrate-binding protein</fullName>
    </submittedName>
</protein>